<dbReference type="PROSITE" id="PS50067">
    <property type="entry name" value="KINESIN_MOTOR_2"/>
    <property type="match status" value="1"/>
</dbReference>
<gene>
    <name evidence="7" type="ORF">EEDITHA_LOCUS21969</name>
</gene>
<sequence length="126" mass="13601">MLRVGASGEGPFTSGTQTFSLDKRKKQVTLCETASAISAPEDRKVGVTAPKMFAFDAIFSQDDSQTEICSSALTDVIHAVINGTDGCLFCFGHAGLGEYIILHRYHESADLEAYIPKESWPELAAI</sequence>
<evidence type="ECO:0000256" key="3">
    <source>
        <dbReference type="ARBA" id="ARBA00022840"/>
    </source>
</evidence>
<protein>
    <recommendedName>
        <fullName evidence="6">Kinesin motor domain-containing protein</fullName>
    </recommendedName>
</protein>
<dbReference type="GO" id="GO:0015630">
    <property type="term" value="C:microtubule cytoskeleton"/>
    <property type="evidence" value="ECO:0007669"/>
    <property type="project" value="UniProtKB-ARBA"/>
</dbReference>
<dbReference type="Pfam" id="PF00225">
    <property type="entry name" value="Kinesin"/>
    <property type="match status" value="1"/>
</dbReference>
<keyword evidence="4" id="KW-0963">Cytoplasm</keyword>
<dbReference type="GO" id="GO:0003777">
    <property type="term" value="F:microtubule motor activity"/>
    <property type="evidence" value="ECO:0007669"/>
    <property type="project" value="InterPro"/>
</dbReference>
<dbReference type="EMBL" id="CAKOGL010000031">
    <property type="protein sequence ID" value="CAH2107993.1"/>
    <property type="molecule type" value="Genomic_DNA"/>
</dbReference>
<comment type="subcellular location">
    <subcellularLocation>
        <location evidence="1">Cytoplasm</location>
        <location evidence="1">Cytoskeleton</location>
    </subcellularLocation>
</comment>
<keyword evidence="4" id="KW-0206">Cytoskeleton</keyword>
<reference evidence="7" key="1">
    <citation type="submission" date="2022-03" db="EMBL/GenBank/DDBJ databases">
        <authorList>
            <person name="Tunstrom K."/>
        </authorList>
    </citation>
    <scope>NUCLEOTIDE SEQUENCE</scope>
</reference>
<organism evidence="7 8">
    <name type="scientific">Euphydryas editha</name>
    <name type="common">Edith's checkerspot</name>
    <dbReference type="NCBI Taxonomy" id="104508"/>
    <lineage>
        <taxon>Eukaryota</taxon>
        <taxon>Metazoa</taxon>
        <taxon>Ecdysozoa</taxon>
        <taxon>Arthropoda</taxon>
        <taxon>Hexapoda</taxon>
        <taxon>Insecta</taxon>
        <taxon>Pterygota</taxon>
        <taxon>Neoptera</taxon>
        <taxon>Endopterygota</taxon>
        <taxon>Lepidoptera</taxon>
        <taxon>Glossata</taxon>
        <taxon>Ditrysia</taxon>
        <taxon>Papilionoidea</taxon>
        <taxon>Nymphalidae</taxon>
        <taxon>Nymphalinae</taxon>
        <taxon>Euphydryas</taxon>
    </lineage>
</organism>
<comment type="caution">
    <text evidence="5">Lacks conserved residue(s) required for the propagation of feature annotation.</text>
</comment>
<dbReference type="InterPro" id="IPR027640">
    <property type="entry name" value="Kinesin-like_fam"/>
</dbReference>
<evidence type="ECO:0000256" key="1">
    <source>
        <dbReference type="ARBA" id="ARBA00004245"/>
    </source>
</evidence>
<dbReference type="InterPro" id="IPR036961">
    <property type="entry name" value="Kinesin_motor_dom_sf"/>
</dbReference>
<evidence type="ECO:0000256" key="5">
    <source>
        <dbReference type="PROSITE-ProRule" id="PRU00283"/>
    </source>
</evidence>
<dbReference type="GO" id="GO:0005524">
    <property type="term" value="F:ATP binding"/>
    <property type="evidence" value="ECO:0007669"/>
    <property type="project" value="UniProtKB-KW"/>
</dbReference>
<dbReference type="Proteomes" id="UP001153954">
    <property type="component" value="Unassembled WGS sequence"/>
</dbReference>
<comment type="caution">
    <text evidence="7">The sequence shown here is derived from an EMBL/GenBank/DDBJ whole genome shotgun (WGS) entry which is preliminary data.</text>
</comment>
<comment type="similarity">
    <text evidence="5">Belongs to the TRAFAC class myosin-kinesin ATPase superfamily. Kinesin family.</text>
</comment>
<dbReference type="InterPro" id="IPR001752">
    <property type="entry name" value="Kinesin_motor_dom"/>
</dbReference>
<keyword evidence="3" id="KW-0067">ATP-binding</keyword>
<evidence type="ECO:0000256" key="4">
    <source>
        <dbReference type="ARBA" id="ARBA00023212"/>
    </source>
</evidence>
<dbReference type="PANTHER" id="PTHR21608">
    <property type="entry name" value="KINESIN-LIKE PROTEIN CG14535"/>
    <property type="match status" value="1"/>
</dbReference>
<evidence type="ECO:0000259" key="6">
    <source>
        <dbReference type="PROSITE" id="PS50067"/>
    </source>
</evidence>
<name>A0AAU9VCS5_EUPED</name>
<keyword evidence="8" id="KW-1185">Reference proteome</keyword>
<evidence type="ECO:0000313" key="8">
    <source>
        <dbReference type="Proteomes" id="UP001153954"/>
    </source>
</evidence>
<dbReference type="AlphaFoldDB" id="A0AAU9VCS5"/>
<dbReference type="Gene3D" id="3.40.850.10">
    <property type="entry name" value="Kinesin motor domain"/>
    <property type="match status" value="1"/>
</dbReference>
<proteinExistence type="inferred from homology"/>
<accession>A0AAU9VCS5</accession>
<dbReference type="SUPFAM" id="SSF52540">
    <property type="entry name" value="P-loop containing nucleoside triphosphate hydrolases"/>
    <property type="match status" value="1"/>
</dbReference>
<evidence type="ECO:0000256" key="2">
    <source>
        <dbReference type="ARBA" id="ARBA00022741"/>
    </source>
</evidence>
<keyword evidence="2" id="KW-0547">Nucleotide-binding</keyword>
<feature type="domain" description="Kinesin motor" evidence="6">
    <location>
        <begin position="25"/>
        <end position="126"/>
    </location>
</feature>
<dbReference type="GO" id="GO:0007018">
    <property type="term" value="P:microtubule-based movement"/>
    <property type="evidence" value="ECO:0007669"/>
    <property type="project" value="InterPro"/>
</dbReference>
<dbReference type="PANTHER" id="PTHR21608:SF7">
    <property type="entry name" value="KINESIN-LIKE PROTEIN CG14535"/>
    <property type="match status" value="1"/>
</dbReference>
<dbReference type="GO" id="GO:0008017">
    <property type="term" value="F:microtubule binding"/>
    <property type="evidence" value="ECO:0007669"/>
    <property type="project" value="InterPro"/>
</dbReference>
<evidence type="ECO:0000313" key="7">
    <source>
        <dbReference type="EMBL" id="CAH2107993.1"/>
    </source>
</evidence>
<dbReference type="InterPro" id="IPR027417">
    <property type="entry name" value="P-loop_NTPase"/>
</dbReference>